<dbReference type="PROSITE" id="PS01124">
    <property type="entry name" value="HTH_ARAC_FAMILY_2"/>
    <property type="match status" value="1"/>
</dbReference>
<dbReference type="Pfam" id="PF00072">
    <property type="entry name" value="Response_reg"/>
    <property type="match status" value="1"/>
</dbReference>
<dbReference type="AlphaFoldDB" id="A0A1A5YS08"/>
<keyword evidence="4" id="KW-0597">Phosphoprotein</keyword>
<dbReference type="GO" id="GO:0000160">
    <property type="term" value="P:phosphorelay signal transduction system"/>
    <property type="evidence" value="ECO:0007669"/>
    <property type="project" value="InterPro"/>
</dbReference>
<dbReference type="InterPro" id="IPR018060">
    <property type="entry name" value="HTH_AraC"/>
</dbReference>
<keyword evidence="2" id="KW-0238">DNA-binding</keyword>
<dbReference type="InterPro" id="IPR009057">
    <property type="entry name" value="Homeodomain-like_sf"/>
</dbReference>
<dbReference type="PROSITE" id="PS50110">
    <property type="entry name" value="RESPONSE_REGULATORY"/>
    <property type="match status" value="1"/>
</dbReference>
<dbReference type="Pfam" id="PF12833">
    <property type="entry name" value="HTH_18"/>
    <property type="match status" value="1"/>
</dbReference>
<dbReference type="SMART" id="SM00448">
    <property type="entry name" value="REC"/>
    <property type="match status" value="1"/>
</dbReference>
<gene>
    <name evidence="7" type="ORF">A7K91_21255</name>
</gene>
<name>A0A1A5YS08_9BACL</name>
<dbReference type="Proteomes" id="UP000092024">
    <property type="component" value="Unassembled WGS sequence"/>
</dbReference>
<accession>A0A1A5YS08</accession>
<protein>
    <recommendedName>
        <fullName evidence="9">DNA-binding response regulator</fullName>
    </recommendedName>
</protein>
<dbReference type="EMBL" id="LYPA01000026">
    <property type="protein sequence ID" value="OBR68411.1"/>
    <property type="molecule type" value="Genomic_DNA"/>
</dbReference>
<evidence type="ECO:0000256" key="3">
    <source>
        <dbReference type="ARBA" id="ARBA00023163"/>
    </source>
</evidence>
<dbReference type="InterPro" id="IPR011006">
    <property type="entry name" value="CheY-like_superfamily"/>
</dbReference>
<evidence type="ECO:0000259" key="5">
    <source>
        <dbReference type="PROSITE" id="PS01124"/>
    </source>
</evidence>
<keyword evidence="8" id="KW-1185">Reference proteome</keyword>
<dbReference type="PANTHER" id="PTHR43280:SF2">
    <property type="entry name" value="HTH-TYPE TRANSCRIPTIONAL REGULATOR EXSA"/>
    <property type="match status" value="1"/>
</dbReference>
<dbReference type="GO" id="GO:0003700">
    <property type="term" value="F:DNA-binding transcription factor activity"/>
    <property type="evidence" value="ECO:0007669"/>
    <property type="project" value="InterPro"/>
</dbReference>
<dbReference type="Gene3D" id="3.40.50.2300">
    <property type="match status" value="1"/>
</dbReference>
<keyword evidence="3" id="KW-0804">Transcription</keyword>
<dbReference type="STRING" id="1844972.A7K91_21255"/>
<feature type="modified residue" description="4-aspartylphosphate" evidence="4">
    <location>
        <position position="55"/>
    </location>
</feature>
<evidence type="ECO:0000259" key="6">
    <source>
        <dbReference type="PROSITE" id="PS50110"/>
    </source>
</evidence>
<feature type="domain" description="HTH araC/xylS-type" evidence="5">
    <location>
        <begin position="440"/>
        <end position="538"/>
    </location>
</feature>
<dbReference type="OrthoDB" id="9794370at2"/>
<dbReference type="SMART" id="SM00342">
    <property type="entry name" value="HTH_ARAC"/>
    <property type="match status" value="1"/>
</dbReference>
<sequence>MLNVLLVDDDLPMLSKLKNMLAWEAHGFFLCGEANGGQAAIRLLHKFRPEIVITDMSMPGMDGLALIDYLEEHFPQAQVIAVSSFSDIHFVKNSMRKGAVDYILKHELDVGVLQAALTAARELLAKEQEAQEQTLHMQKQMQQSHTTLLRDFIRELVENSYESEEAMLLRADKLDIRLNPRMLTVVVAEWDSRSMLSDRFDVKELTFMKGSFMDIVDNILSDTEGAFMTPLENGKFVFLFSFETNSRFIWHTIISEALSRIRTSIKRQLNLTISCSVSEIGKADQLPSRLLEADKALQERFYEGGDVIIWPGIQRKEPSSVSFSVDIKLERLLLSHLATLNEAELIGQIEELFDRMGKARAPHKTAQMVAVELIHLVNRKSKEAGIADGELFGMDQNPYQIIGKFDTLLEMREWIVEVYRKLMQALHPSARHTLYSDNVGRTLEWIRKHFTEPITLQDAAEVIGVNASYLSRMFKEECGQGFTDYVNHLRVEHAKLLIRSGENDLKEVVKQAGFNHYNYFFTVFKKITGATPLEYEKQQKS</sequence>
<dbReference type="PANTHER" id="PTHR43280">
    <property type="entry name" value="ARAC-FAMILY TRANSCRIPTIONAL REGULATOR"/>
    <property type="match status" value="1"/>
</dbReference>
<feature type="domain" description="Response regulatory" evidence="6">
    <location>
        <begin position="3"/>
        <end position="120"/>
    </location>
</feature>
<organism evidence="7 8">
    <name type="scientific">Paenibacillus oryzae</name>
    <dbReference type="NCBI Taxonomy" id="1844972"/>
    <lineage>
        <taxon>Bacteria</taxon>
        <taxon>Bacillati</taxon>
        <taxon>Bacillota</taxon>
        <taxon>Bacilli</taxon>
        <taxon>Bacillales</taxon>
        <taxon>Paenibacillaceae</taxon>
        <taxon>Paenibacillus</taxon>
    </lineage>
</organism>
<evidence type="ECO:0000256" key="1">
    <source>
        <dbReference type="ARBA" id="ARBA00023015"/>
    </source>
</evidence>
<evidence type="ECO:0000256" key="2">
    <source>
        <dbReference type="ARBA" id="ARBA00023125"/>
    </source>
</evidence>
<dbReference type="Gene3D" id="1.10.10.60">
    <property type="entry name" value="Homeodomain-like"/>
    <property type="match status" value="2"/>
</dbReference>
<proteinExistence type="predicted"/>
<reference evidence="7 8" key="1">
    <citation type="submission" date="2016-05" db="EMBL/GenBank/DDBJ databases">
        <title>Paenibacillus oryzae. sp. nov., isolated from the rice root.</title>
        <authorList>
            <person name="Zhang J."/>
            <person name="Zhang X."/>
        </authorList>
    </citation>
    <scope>NUCLEOTIDE SEQUENCE [LARGE SCALE GENOMIC DNA]</scope>
    <source>
        <strain evidence="7 8">1DrF-4</strain>
    </source>
</reference>
<dbReference type="GO" id="GO:0043565">
    <property type="term" value="F:sequence-specific DNA binding"/>
    <property type="evidence" value="ECO:0007669"/>
    <property type="project" value="InterPro"/>
</dbReference>
<dbReference type="CDD" id="cd17536">
    <property type="entry name" value="REC_YesN-like"/>
    <property type="match status" value="1"/>
</dbReference>
<evidence type="ECO:0000313" key="8">
    <source>
        <dbReference type="Proteomes" id="UP000092024"/>
    </source>
</evidence>
<evidence type="ECO:0000313" key="7">
    <source>
        <dbReference type="EMBL" id="OBR68411.1"/>
    </source>
</evidence>
<dbReference type="RefSeq" id="WP_068679189.1">
    <property type="nucleotide sequence ID" value="NZ_LYPA01000026.1"/>
</dbReference>
<dbReference type="SUPFAM" id="SSF52172">
    <property type="entry name" value="CheY-like"/>
    <property type="match status" value="1"/>
</dbReference>
<comment type="caution">
    <text evidence="7">The sequence shown here is derived from an EMBL/GenBank/DDBJ whole genome shotgun (WGS) entry which is preliminary data.</text>
</comment>
<keyword evidence="1" id="KW-0805">Transcription regulation</keyword>
<dbReference type="SUPFAM" id="SSF46689">
    <property type="entry name" value="Homeodomain-like"/>
    <property type="match status" value="2"/>
</dbReference>
<evidence type="ECO:0008006" key="9">
    <source>
        <dbReference type="Google" id="ProtNLM"/>
    </source>
</evidence>
<evidence type="ECO:0000256" key="4">
    <source>
        <dbReference type="PROSITE-ProRule" id="PRU00169"/>
    </source>
</evidence>
<dbReference type="InterPro" id="IPR001789">
    <property type="entry name" value="Sig_transdc_resp-reg_receiver"/>
</dbReference>